<evidence type="ECO:0000256" key="5">
    <source>
        <dbReference type="ARBA" id="ARBA00022729"/>
    </source>
</evidence>
<dbReference type="InterPro" id="IPR010264">
    <property type="entry name" value="Self-incomp_S1"/>
</dbReference>
<dbReference type="Proteomes" id="UP001396334">
    <property type="component" value="Unassembled WGS sequence"/>
</dbReference>
<dbReference type="Pfam" id="PF05938">
    <property type="entry name" value="Self-incomp_S1"/>
    <property type="match status" value="1"/>
</dbReference>
<feature type="signal peptide" evidence="6">
    <location>
        <begin position="1"/>
        <end position="25"/>
    </location>
</feature>
<keyword evidence="4 6" id="KW-0964">Secreted</keyword>
<protein>
    <recommendedName>
        <fullName evidence="6">S-protein homolog</fullName>
    </recommendedName>
</protein>
<keyword evidence="8" id="KW-1185">Reference proteome</keyword>
<evidence type="ECO:0000256" key="6">
    <source>
        <dbReference type="RuleBase" id="RU367044"/>
    </source>
</evidence>
<keyword evidence="3 6" id="KW-0713">Self-incompatibility</keyword>
<dbReference type="PANTHER" id="PTHR31232:SF164">
    <property type="entry name" value="S-PROTEIN HOMOLOG"/>
    <property type="match status" value="1"/>
</dbReference>
<proteinExistence type="inferred from homology"/>
<feature type="chain" id="PRO_5045009237" description="S-protein homolog" evidence="6">
    <location>
        <begin position="26"/>
        <end position="144"/>
    </location>
</feature>
<name>A0ABR2PUY4_9ROSI</name>
<comment type="subcellular location">
    <subcellularLocation>
        <location evidence="1 6">Secreted</location>
    </subcellularLocation>
</comment>
<comment type="similarity">
    <text evidence="2 6">Belongs to the plant self-incompatibility (S1) protein family.</text>
</comment>
<keyword evidence="5 6" id="KW-0732">Signal</keyword>
<accession>A0ABR2PUY4</accession>
<organism evidence="7 8">
    <name type="scientific">Hibiscus sabdariffa</name>
    <name type="common">roselle</name>
    <dbReference type="NCBI Taxonomy" id="183260"/>
    <lineage>
        <taxon>Eukaryota</taxon>
        <taxon>Viridiplantae</taxon>
        <taxon>Streptophyta</taxon>
        <taxon>Embryophyta</taxon>
        <taxon>Tracheophyta</taxon>
        <taxon>Spermatophyta</taxon>
        <taxon>Magnoliopsida</taxon>
        <taxon>eudicotyledons</taxon>
        <taxon>Gunneridae</taxon>
        <taxon>Pentapetalae</taxon>
        <taxon>rosids</taxon>
        <taxon>malvids</taxon>
        <taxon>Malvales</taxon>
        <taxon>Malvaceae</taxon>
        <taxon>Malvoideae</taxon>
        <taxon>Hibiscus</taxon>
    </lineage>
</organism>
<evidence type="ECO:0000256" key="2">
    <source>
        <dbReference type="ARBA" id="ARBA00005581"/>
    </source>
</evidence>
<dbReference type="EMBL" id="JBBPBN010000050">
    <property type="protein sequence ID" value="KAK8992245.1"/>
    <property type="molecule type" value="Genomic_DNA"/>
</dbReference>
<gene>
    <name evidence="7" type="ORF">V6N11_048334</name>
</gene>
<dbReference type="PANTHER" id="PTHR31232">
    <property type="match status" value="1"/>
</dbReference>
<evidence type="ECO:0000256" key="4">
    <source>
        <dbReference type="ARBA" id="ARBA00022525"/>
    </source>
</evidence>
<evidence type="ECO:0000256" key="1">
    <source>
        <dbReference type="ARBA" id="ARBA00004613"/>
    </source>
</evidence>
<evidence type="ECO:0000256" key="3">
    <source>
        <dbReference type="ARBA" id="ARBA00022471"/>
    </source>
</evidence>
<evidence type="ECO:0000313" key="7">
    <source>
        <dbReference type="EMBL" id="KAK8992245.1"/>
    </source>
</evidence>
<reference evidence="7 8" key="1">
    <citation type="journal article" date="2024" name="G3 (Bethesda)">
        <title>Genome assembly of Hibiscus sabdariffa L. provides insights into metabolisms of medicinal natural products.</title>
        <authorList>
            <person name="Kim T."/>
        </authorList>
    </citation>
    <scope>NUCLEOTIDE SEQUENCE [LARGE SCALE GENOMIC DNA]</scope>
    <source>
        <strain evidence="7">TK-2024</strain>
        <tissue evidence="7">Old leaves</tissue>
    </source>
</reference>
<comment type="caution">
    <text evidence="7">The sequence shown here is derived from an EMBL/GenBank/DDBJ whole genome shotgun (WGS) entry which is preliminary data.</text>
</comment>
<sequence>MGYLKGIALLLLLAFCLLHLPFAESEWFFNYHIHIRNDLPLLDSPPNEPNLLLHCKSKKRDIGSKALFQGQDYTWDTKINFFRTILFFCHTVWVGHKNRYFDAFIAGRDEHRCLEYHNSCMWSVREHGIYFSENNLTWHNEFHW</sequence>
<evidence type="ECO:0000313" key="8">
    <source>
        <dbReference type="Proteomes" id="UP001396334"/>
    </source>
</evidence>